<dbReference type="Proteomes" id="UP000595272">
    <property type="component" value="Segment"/>
</dbReference>
<evidence type="ECO:0000313" key="3">
    <source>
        <dbReference type="Proteomes" id="UP000595272"/>
    </source>
</evidence>
<accession>A0A7U3WJV4</accession>
<proteinExistence type="predicted"/>
<dbReference type="GO" id="GO:0003700">
    <property type="term" value="F:DNA-binding transcription factor activity"/>
    <property type="evidence" value="ECO:0007669"/>
    <property type="project" value="InterPro"/>
</dbReference>
<reference evidence="2 3" key="1">
    <citation type="submission" date="2020-12" db="EMBL/GenBank/DDBJ databases">
        <title>Complete genome sequence of Stenotrophomonas maltophilia phage Salva.</title>
        <authorList>
            <person name="Jefferson B."/>
            <person name="Yao G."/>
            <person name="Clark J."/>
            <person name="Le T."/>
            <person name="Young R."/>
            <person name="Gonzalez C."/>
            <person name="Liu M."/>
        </authorList>
    </citation>
    <scope>NUCLEOTIDE SEQUENCE [LARGE SCALE GENOMIC DNA]</scope>
</reference>
<feature type="domain" description="HTH araC/xylS-type" evidence="1">
    <location>
        <begin position="6"/>
        <end position="111"/>
    </location>
</feature>
<evidence type="ECO:0000259" key="1">
    <source>
        <dbReference type="PROSITE" id="PS01124"/>
    </source>
</evidence>
<dbReference type="InterPro" id="IPR018060">
    <property type="entry name" value="HTH_AraC"/>
</dbReference>
<keyword evidence="3" id="KW-1185">Reference proteome</keyword>
<dbReference type="PROSITE" id="PS01124">
    <property type="entry name" value="HTH_ARAC_FAMILY_2"/>
    <property type="match status" value="1"/>
</dbReference>
<dbReference type="Gene3D" id="1.10.10.60">
    <property type="entry name" value="Homeodomain-like"/>
    <property type="match status" value="1"/>
</dbReference>
<sequence length="121" mass="13731">MIDIAERIRAYTIANCGNRLRLCGPYLYEHLGLLRKAADRRCHKQVGMSAVAYMWRIQAELARDLLLGTNLKMYSVAEGVGYAGETTSQTVSLCRMYPRHFGISPGSQPRFINIPSYMRKT</sequence>
<organism evidence="2 3">
    <name type="scientific">Stenotrophomonas phage Salva</name>
    <dbReference type="NCBI Taxonomy" id="2801524"/>
    <lineage>
        <taxon>Viruses</taxon>
        <taxon>Duplodnaviria</taxon>
        <taxon>Heunggongvirae</taxon>
        <taxon>Uroviricota</taxon>
        <taxon>Caudoviricetes</taxon>
        <taxon>Beaumontvirinae</taxon>
        <taxon>Salvavirus</taxon>
        <taxon>Salvavirus salva</taxon>
    </lineage>
</organism>
<evidence type="ECO:0000313" key="2">
    <source>
        <dbReference type="EMBL" id="QQM18187.1"/>
    </source>
</evidence>
<dbReference type="EMBL" id="MW393850">
    <property type="protein sequence ID" value="QQM18187.1"/>
    <property type="molecule type" value="Genomic_DNA"/>
</dbReference>
<name>A0A7U3WJV4_9CAUD</name>
<gene>
    <name evidence="2" type="ORF">CPT_Salva_023</name>
</gene>
<dbReference type="GO" id="GO:0043565">
    <property type="term" value="F:sequence-specific DNA binding"/>
    <property type="evidence" value="ECO:0007669"/>
    <property type="project" value="InterPro"/>
</dbReference>
<dbReference type="Pfam" id="PF12833">
    <property type="entry name" value="HTH_18"/>
    <property type="match status" value="1"/>
</dbReference>
<protein>
    <recommendedName>
        <fullName evidence="1">HTH araC/xylS-type domain-containing protein</fullName>
    </recommendedName>
</protein>